<dbReference type="InterPro" id="IPR051082">
    <property type="entry name" value="Pentapeptide-BTB/POZ_domain"/>
</dbReference>
<gene>
    <name evidence="2" type="ORF">GXW78_00160</name>
</gene>
<dbReference type="SUPFAM" id="SSF48452">
    <property type="entry name" value="TPR-like"/>
    <property type="match status" value="1"/>
</dbReference>
<dbReference type="Gene3D" id="2.160.20.80">
    <property type="entry name" value="E3 ubiquitin-protein ligase SopA"/>
    <property type="match status" value="2"/>
</dbReference>
<reference evidence="3" key="1">
    <citation type="journal article" date="2021" name="Syst. Appl. Microbiol.">
        <title>Roseomonas hellenica sp. nov., isolated from roots of wild-growing Alkanna tinctoria.</title>
        <authorList>
            <person name="Rat A."/>
            <person name="Naranjo H.D."/>
            <person name="Lebbe L."/>
            <person name="Cnockaert M."/>
            <person name="Krigas N."/>
            <person name="Grigoriadou K."/>
            <person name="Maloupa E."/>
            <person name="Willems A."/>
        </authorList>
    </citation>
    <scope>NUCLEOTIDE SEQUENCE [LARGE SCALE GENOMIC DNA]</scope>
    <source>
        <strain evidence="3">LMG 31159</strain>
    </source>
</reference>
<proteinExistence type="predicted"/>
<dbReference type="EMBL" id="JAAEDI010000001">
    <property type="protein sequence ID" value="MBR0648059.1"/>
    <property type="molecule type" value="Genomic_DNA"/>
</dbReference>
<feature type="chain" id="PRO_5045251944" evidence="1">
    <location>
        <begin position="21"/>
        <end position="493"/>
    </location>
</feature>
<evidence type="ECO:0000313" key="2">
    <source>
        <dbReference type="EMBL" id="MBR0648059.1"/>
    </source>
</evidence>
<dbReference type="RefSeq" id="WP_211864969.1">
    <property type="nucleotide sequence ID" value="NZ_JAAEDI010000001.1"/>
</dbReference>
<dbReference type="Pfam" id="PF00805">
    <property type="entry name" value="Pentapeptide"/>
    <property type="match status" value="3"/>
</dbReference>
<protein>
    <submittedName>
        <fullName evidence="2">Pentapeptide repeat-containing protein</fullName>
    </submittedName>
</protein>
<dbReference type="PANTHER" id="PTHR14136:SF17">
    <property type="entry name" value="BTB_POZ DOMAIN-CONTAINING PROTEIN KCTD9"/>
    <property type="match status" value="1"/>
</dbReference>
<dbReference type="Pfam" id="PF14559">
    <property type="entry name" value="TPR_19"/>
    <property type="match status" value="1"/>
</dbReference>
<evidence type="ECO:0000256" key="1">
    <source>
        <dbReference type="SAM" id="SignalP"/>
    </source>
</evidence>
<comment type="caution">
    <text evidence="2">The sequence shown here is derived from an EMBL/GenBank/DDBJ whole genome shotgun (WGS) entry which is preliminary data.</text>
</comment>
<dbReference type="Proteomes" id="UP000698752">
    <property type="component" value="Unassembled WGS sequence"/>
</dbReference>
<name>A0ABS5EAK5_9PROT</name>
<keyword evidence="1" id="KW-0732">Signal</keyword>
<dbReference type="PANTHER" id="PTHR14136">
    <property type="entry name" value="BTB_POZ DOMAIN-CONTAINING PROTEIN KCTD9"/>
    <property type="match status" value="1"/>
</dbReference>
<keyword evidence="3" id="KW-1185">Reference proteome</keyword>
<feature type="signal peptide" evidence="1">
    <location>
        <begin position="1"/>
        <end position="20"/>
    </location>
</feature>
<dbReference type="SUPFAM" id="SSF141571">
    <property type="entry name" value="Pentapeptide repeat-like"/>
    <property type="match status" value="2"/>
</dbReference>
<organism evidence="2 3">
    <name type="scientific">Neoroseomonas terrae</name>
    <dbReference type="NCBI Taxonomy" id="424799"/>
    <lineage>
        <taxon>Bacteria</taxon>
        <taxon>Pseudomonadati</taxon>
        <taxon>Pseudomonadota</taxon>
        <taxon>Alphaproteobacteria</taxon>
        <taxon>Acetobacterales</taxon>
        <taxon>Acetobacteraceae</taxon>
        <taxon>Neoroseomonas</taxon>
    </lineage>
</organism>
<dbReference type="Gene3D" id="1.25.40.10">
    <property type="entry name" value="Tetratricopeptide repeat domain"/>
    <property type="match status" value="1"/>
</dbReference>
<sequence>MRLFVLAVICTLVTVTDVRATSCYPPPAAPMQRVRDIPIIFAGEVTTTPPSEHSSSLSGRRVRVRVNQVWKGLLTLGSEVSIWDGRAFAPGERALFIAMSAHTGELSDGGPCGGQHRRGLESALEAMDDEVGPLRRRAAASAMSPDPQLSLGNALLRWRDLPAARAAFEAAGPGNVAARAGLARVALAEGRTAEALALARALSEGHPDDVEATRLLGQVRLATGDLSALPGLSLRGAELVRLDLSGADLRGQDLTDATLRGVRLVGADLRGARFVRTELSFVDLSQADLRGAVFSDQVSLHGILNSADLRGAQITDTYVGRDSPPGMNAQGVRLDDARLERVTLQALDLSDASLPRIAATQVLVRHSSLRGANLSGARLSLFRFETSQLSGASFRNARLDGVSFGETTVTVVDFRGARLHEVRFPWAYLNRAVFAGASLVAVDFRDATLGAADFRGTSLRGAVLDRVALQCETRFPAGFDPERAGMDITTATC</sequence>
<dbReference type="InterPro" id="IPR001646">
    <property type="entry name" value="5peptide_repeat"/>
</dbReference>
<dbReference type="InterPro" id="IPR011990">
    <property type="entry name" value="TPR-like_helical_dom_sf"/>
</dbReference>
<evidence type="ECO:0000313" key="3">
    <source>
        <dbReference type="Proteomes" id="UP000698752"/>
    </source>
</evidence>
<accession>A0ABS5EAK5</accession>